<keyword evidence="11 12" id="KW-0449">Lipoprotein</keyword>
<dbReference type="Gene3D" id="3.40.190.10">
    <property type="entry name" value="Periplasmic binding protein-like II"/>
    <property type="match status" value="2"/>
</dbReference>
<evidence type="ECO:0000256" key="9">
    <source>
        <dbReference type="ARBA" id="ARBA00023136"/>
    </source>
</evidence>
<protein>
    <recommendedName>
        <fullName evidence="12">Phosphate-binding protein</fullName>
    </recommendedName>
</protein>
<keyword evidence="19" id="KW-1185">Reference proteome</keyword>
<gene>
    <name evidence="16" type="primary">pstS1_1</name>
    <name evidence="18" type="synonym">pstS</name>
    <name evidence="16" type="ORF">ab3b_00588</name>
    <name evidence="14" type="ORF">B6254_1935</name>
    <name evidence="17" type="ORF">B9D04_09985</name>
    <name evidence="18" type="ORF">FO435_09100</name>
    <name evidence="15" type="ORF">QX99_00841</name>
</gene>
<sequence>MKRSWLISAAIVVVVGGLLALGYTTREKNGSVNITAVGSTALQPLVEAAGEDYAAKNMGVFVNVQGGGTGTGLAQVQQGAVDLGNSDMFAEEKDGIKANQLVDHKVAVVGIAPMLNKQANIKNLTQDQLIAIFTKKVTNWKQVGGADLPIVLVNRVSGSGTRATFEKWGLKGAESADAQEQDSSGMVRSIVSTTPGAVSYAAFAYLDKTVSVPTLNGVKADDDNVKDGKWPIWSYEHVYTKGKPTKDVQAFLDFIDSKHIQTTLVPQLGYIAIHDMEISRDVNGKITSEN</sequence>
<dbReference type="Proteomes" id="UP000193588">
    <property type="component" value="Unassembled WGS sequence"/>
</dbReference>
<evidence type="ECO:0000313" key="17">
    <source>
        <dbReference type="EMBL" id="OSP88666.1"/>
    </source>
</evidence>
<dbReference type="Proteomes" id="UP000244870">
    <property type="component" value="Chromosome"/>
</dbReference>
<keyword evidence="6 12" id="KW-1003">Cell membrane</keyword>
<evidence type="ECO:0000256" key="5">
    <source>
        <dbReference type="ARBA" id="ARBA00022448"/>
    </source>
</evidence>
<dbReference type="NCBIfam" id="TIGR02136">
    <property type="entry name" value="ptsS_2"/>
    <property type="match status" value="1"/>
</dbReference>
<comment type="function">
    <text evidence="12">Involved in the system for phosphate transport across the cytoplasmic membrane.</text>
</comment>
<evidence type="ECO:0000313" key="16">
    <source>
        <dbReference type="EMBL" id="KIU25202.1"/>
    </source>
</evidence>
<evidence type="ECO:0000256" key="11">
    <source>
        <dbReference type="ARBA" id="ARBA00023288"/>
    </source>
</evidence>
<evidence type="ECO:0000256" key="8">
    <source>
        <dbReference type="ARBA" id="ARBA00022729"/>
    </source>
</evidence>
<evidence type="ECO:0000313" key="19">
    <source>
        <dbReference type="Proteomes" id="UP000032287"/>
    </source>
</evidence>
<reference evidence="19 20" key="1">
    <citation type="journal article" date="2015" name="Microbiology (Mosc.)">
        <title>Genomics of the Weissella cibaria species with an examination of its metabolic traits.</title>
        <authorList>
            <person name="Lynch K.M."/>
            <person name="Lucid A."/>
            <person name="Arendt E.K."/>
            <person name="Sleator R.D."/>
            <person name="Lucey B."/>
            <person name="Coffey A."/>
        </authorList>
    </citation>
    <scope>NUCLEOTIDE SEQUENCE [LARGE SCALE GENOMIC DNA]</scope>
    <source>
        <strain evidence="16 20">AB3b</strain>
        <strain evidence="15 19">MG1</strain>
    </source>
</reference>
<dbReference type="Proteomes" id="UP000032287">
    <property type="component" value="Unassembled WGS sequence"/>
</dbReference>
<reference evidence="18 23" key="4">
    <citation type="submission" date="2019-07" db="EMBL/GenBank/DDBJ databases">
        <title>Genome sequence of Weissella cibaria GK1.</title>
        <authorList>
            <person name="Choi H.-J."/>
        </authorList>
    </citation>
    <scope>NUCLEOTIDE SEQUENCE [LARGE SCALE GENOMIC DNA]</scope>
    <source>
        <strain evidence="18 23">GK1</strain>
    </source>
</reference>
<dbReference type="eggNOG" id="COG0226">
    <property type="taxonomic scope" value="Bacteria"/>
</dbReference>
<dbReference type="CDD" id="cd13653">
    <property type="entry name" value="PBP2_phosphate_like_1"/>
    <property type="match status" value="1"/>
</dbReference>
<evidence type="ECO:0000256" key="4">
    <source>
        <dbReference type="ARBA" id="ARBA00011529"/>
    </source>
</evidence>
<dbReference type="KEGG" id="wcb:AO080_04680"/>
<evidence type="ECO:0000313" key="18">
    <source>
        <dbReference type="EMBL" id="TVV28019.1"/>
    </source>
</evidence>
<dbReference type="PATRIC" id="fig|137591.24.peg.567"/>
<evidence type="ECO:0000256" key="12">
    <source>
        <dbReference type="RuleBase" id="RU367119"/>
    </source>
</evidence>
<evidence type="ECO:0000313" key="23">
    <source>
        <dbReference type="Proteomes" id="UP000320012"/>
    </source>
</evidence>
<reference evidence="14 22" key="3">
    <citation type="submission" date="2017-04" db="EMBL/GenBank/DDBJ databases">
        <title>Weissella cibaria strain m2 complete genome.</title>
        <authorList>
            <person name="Pan Q."/>
            <person name="Tan M."/>
            <person name="Yao F."/>
            <person name="Su S."/>
        </authorList>
    </citation>
    <scope>NUCLEOTIDE SEQUENCE [LARGE SCALE GENOMIC DNA]</scope>
    <source>
        <strain evidence="14 22">M2</strain>
    </source>
</reference>
<reference evidence="17 21" key="2">
    <citation type="submission" date="2017-04" db="EMBL/GenBank/DDBJ databases">
        <title>The genome sequence of Weissella cibaria isolated from wild Drosophila.</title>
        <authorList>
            <person name="Ricks N.J."/>
            <person name="Carroll C."/>
            <person name="Walters A."/>
            <person name="Newell P.D."/>
            <person name="Chaston J.M."/>
        </authorList>
    </citation>
    <scope>NUCLEOTIDE SEQUENCE [LARGE SCALE GENOMIC DNA]</scope>
    <source>
        <strain evidence="17 21">DmW_103</strain>
    </source>
</reference>
<dbReference type="GO" id="GO:0042301">
    <property type="term" value="F:phosphate ion binding"/>
    <property type="evidence" value="ECO:0007669"/>
    <property type="project" value="UniProtKB-UniRule"/>
</dbReference>
<dbReference type="GO" id="GO:0006817">
    <property type="term" value="P:phosphate ion transport"/>
    <property type="evidence" value="ECO:0007669"/>
    <property type="project" value="UniProtKB-UniRule"/>
</dbReference>
<dbReference type="AlphaFoldDB" id="A0A0D1M2V1"/>
<dbReference type="RefSeq" id="WP_043707701.1">
    <property type="nucleotide sequence ID" value="NZ_CABJFA010000002.1"/>
</dbReference>
<dbReference type="Pfam" id="PF12849">
    <property type="entry name" value="PBP_like_2"/>
    <property type="match status" value="1"/>
</dbReference>
<evidence type="ECO:0000256" key="2">
    <source>
        <dbReference type="ARBA" id="ARBA00004193"/>
    </source>
</evidence>
<keyword evidence="10 12" id="KW-0564">Palmitate</keyword>
<proteinExistence type="inferred from homology"/>
<evidence type="ECO:0000256" key="3">
    <source>
        <dbReference type="ARBA" id="ARBA00008725"/>
    </source>
</evidence>
<dbReference type="Proteomes" id="UP000032289">
    <property type="component" value="Unassembled WGS sequence"/>
</dbReference>
<evidence type="ECO:0000313" key="22">
    <source>
        <dbReference type="Proteomes" id="UP000244870"/>
    </source>
</evidence>
<evidence type="ECO:0000313" key="20">
    <source>
        <dbReference type="Proteomes" id="UP000032289"/>
    </source>
</evidence>
<evidence type="ECO:0000259" key="13">
    <source>
        <dbReference type="Pfam" id="PF12849"/>
    </source>
</evidence>
<evidence type="ECO:0000313" key="14">
    <source>
        <dbReference type="EMBL" id="AWF96297.1"/>
    </source>
</evidence>
<dbReference type="EMBL" id="CP020928">
    <property type="protein sequence ID" value="AWF96297.1"/>
    <property type="molecule type" value="Genomic_DNA"/>
</dbReference>
<keyword evidence="8" id="KW-0732">Signal</keyword>
<evidence type="ECO:0000256" key="6">
    <source>
        <dbReference type="ARBA" id="ARBA00022475"/>
    </source>
</evidence>
<organism evidence="16 20">
    <name type="scientific">Weissella cibaria</name>
    <dbReference type="NCBI Taxonomy" id="137591"/>
    <lineage>
        <taxon>Bacteria</taxon>
        <taxon>Bacillati</taxon>
        <taxon>Bacillota</taxon>
        <taxon>Bacilli</taxon>
        <taxon>Lactobacillales</taxon>
        <taxon>Lactobacillaceae</taxon>
        <taxon>Weissella</taxon>
    </lineage>
</organism>
<evidence type="ECO:0000256" key="10">
    <source>
        <dbReference type="ARBA" id="ARBA00023139"/>
    </source>
</evidence>
<comment type="similarity">
    <text evidence="3 12">Belongs to the PstS family.</text>
</comment>
<keyword evidence="7 12" id="KW-0592">Phosphate transport</keyword>
<feature type="domain" description="PBP" evidence="13">
    <location>
        <begin position="31"/>
        <end position="255"/>
    </location>
</feature>
<comment type="subcellular location">
    <subcellularLocation>
        <location evidence="2 12">Cell membrane</location>
        <topology evidence="2 12">Lipid-anchor</topology>
    </subcellularLocation>
</comment>
<dbReference type="PANTHER" id="PTHR30570">
    <property type="entry name" value="PERIPLASMIC PHOSPHATE BINDING COMPONENT OF PHOSPHATE ABC TRANSPORTER"/>
    <property type="match status" value="1"/>
</dbReference>
<evidence type="ECO:0000313" key="21">
    <source>
        <dbReference type="Proteomes" id="UP000193588"/>
    </source>
</evidence>
<name>A0A0D1M2V1_9LACO</name>
<dbReference type="EMBL" id="JWHT01000013">
    <property type="protein sequence ID" value="KIU25202.1"/>
    <property type="molecule type" value="Genomic_DNA"/>
</dbReference>
<dbReference type="GO" id="GO:0005886">
    <property type="term" value="C:plasma membrane"/>
    <property type="evidence" value="ECO:0007669"/>
    <property type="project" value="UniProtKB-SubCell"/>
</dbReference>
<dbReference type="STRING" id="137591.AO080_04680"/>
<comment type="subunit">
    <text evidence="4 12">The complex is composed of two ATP-binding proteins (PstB), two transmembrane proteins (PstC and PstA) and a solute-binding protein (PstS).</text>
</comment>
<dbReference type="InterPro" id="IPR050811">
    <property type="entry name" value="Phosphate_ABC_transporter"/>
</dbReference>
<dbReference type="OrthoDB" id="9790048at2"/>
<accession>A0A0D1M2V1</accession>
<dbReference type="PANTHER" id="PTHR30570:SF4">
    <property type="entry name" value="PHOSPHATE-BINDING PROTEIN PSTS 1"/>
    <property type="match status" value="1"/>
</dbReference>
<dbReference type="SUPFAM" id="SSF53850">
    <property type="entry name" value="Periplasmic binding protein-like II"/>
    <property type="match status" value="1"/>
</dbReference>
<dbReference type="EMBL" id="NDXJ01000016">
    <property type="protein sequence ID" value="OSP88666.1"/>
    <property type="molecule type" value="Genomic_DNA"/>
</dbReference>
<comment type="function">
    <text evidence="1">Part of the ABC transporter complex PstSACB involved in phosphate import.</text>
</comment>
<dbReference type="InterPro" id="IPR024370">
    <property type="entry name" value="PBP_domain"/>
</dbReference>
<keyword evidence="5 12" id="KW-0813">Transport</keyword>
<dbReference type="InterPro" id="IPR011862">
    <property type="entry name" value="Phos-bd"/>
</dbReference>
<dbReference type="EMBL" id="VNHC01000002">
    <property type="protein sequence ID" value="TVV28019.1"/>
    <property type="molecule type" value="Genomic_DNA"/>
</dbReference>
<keyword evidence="9" id="KW-0472">Membrane</keyword>
<evidence type="ECO:0000313" key="15">
    <source>
        <dbReference type="EMBL" id="KIU21083.1"/>
    </source>
</evidence>
<evidence type="ECO:0000256" key="7">
    <source>
        <dbReference type="ARBA" id="ARBA00022592"/>
    </source>
</evidence>
<dbReference type="EMBL" id="JWHU01000012">
    <property type="protein sequence ID" value="KIU21083.1"/>
    <property type="molecule type" value="Genomic_DNA"/>
</dbReference>
<evidence type="ECO:0000256" key="1">
    <source>
        <dbReference type="ARBA" id="ARBA00002841"/>
    </source>
</evidence>
<dbReference type="Proteomes" id="UP000320012">
    <property type="component" value="Unassembled WGS sequence"/>
</dbReference>